<sequence>MPFTQLDPPLPMIVEGKGDGYAVAVIDYGQEFDLLWVVALDDSGEIWSAPNPKVRMKGNWSMGRAKPNLRKAEPVPPARIAAVGA</sequence>
<protein>
    <submittedName>
        <fullName evidence="1">Uncharacterized protein</fullName>
    </submittedName>
</protein>
<reference evidence="1 2" key="1">
    <citation type="submission" date="2023-02" db="EMBL/GenBank/DDBJ databases">
        <title>Genome sequence of Sphingomonas naphthae.</title>
        <authorList>
            <person name="Kim S."/>
            <person name="Heo J."/>
            <person name="Kwon S.-W."/>
        </authorList>
    </citation>
    <scope>NUCLEOTIDE SEQUENCE [LARGE SCALE GENOMIC DNA]</scope>
    <source>
        <strain evidence="1 2">KACC 18716</strain>
    </source>
</reference>
<name>A0ABY7TG54_9SPHN</name>
<proteinExistence type="predicted"/>
<keyword evidence="2" id="KW-1185">Reference proteome</keyword>
<dbReference type="EMBL" id="CP117411">
    <property type="protein sequence ID" value="WCT71946.1"/>
    <property type="molecule type" value="Genomic_DNA"/>
</dbReference>
<accession>A0ABY7TG54</accession>
<evidence type="ECO:0000313" key="1">
    <source>
        <dbReference type="EMBL" id="WCT71946.1"/>
    </source>
</evidence>
<dbReference type="Proteomes" id="UP001220395">
    <property type="component" value="Chromosome"/>
</dbReference>
<evidence type="ECO:0000313" key="2">
    <source>
        <dbReference type="Proteomes" id="UP001220395"/>
    </source>
</evidence>
<dbReference type="RefSeq" id="WP_273685893.1">
    <property type="nucleotide sequence ID" value="NZ_CP117411.1"/>
</dbReference>
<organism evidence="1 2">
    <name type="scientific">Sphingomonas naphthae</name>
    <dbReference type="NCBI Taxonomy" id="1813468"/>
    <lineage>
        <taxon>Bacteria</taxon>
        <taxon>Pseudomonadati</taxon>
        <taxon>Pseudomonadota</taxon>
        <taxon>Alphaproteobacteria</taxon>
        <taxon>Sphingomonadales</taxon>
        <taxon>Sphingomonadaceae</taxon>
        <taxon>Sphingomonas</taxon>
    </lineage>
</organism>
<gene>
    <name evidence="1" type="ORF">PQ455_09810</name>
</gene>